<evidence type="ECO:0000256" key="2">
    <source>
        <dbReference type="SAM" id="SignalP"/>
    </source>
</evidence>
<dbReference type="RefSeq" id="WP_107557373.1">
    <property type="nucleotide sequence ID" value="NZ_JAGEVQ010000041.1"/>
</dbReference>
<evidence type="ECO:0000313" key="4">
    <source>
        <dbReference type="Proteomes" id="UP000241209"/>
    </source>
</evidence>
<evidence type="ECO:0000313" key="3">
    <source>
        <dbReference type="EMBL" id="PTI27970.1"/>
    </source>
</evidence>
<accession>A0A2T4PQI1</accession>
<feature type="chain" id="PRO_5015567682" evidence="2">
    <location>
        <begin position="26"/>
        <end position="512"/>
    </location>
</feature>
<dbReference type="OrthoDB" id="9801679at2"/>
<dbReference type="PANTHER" id="PTHR12969:SF7">
    <property type="entry name" value="INTRAFLAGELLAR TRANSPORT PROTEIN 52 HOMOLOG"/>
    <property type="match status" value="1"/>
</dbReference>
<dbReference type="GO" id="GO:0003677">
    <property type="term" value="F:DNA binding"/>
    <property type="evidence" value="ECO:0007669"/>
    <property type="project" value="UniProtKB-KW"/>
</dbReference>
<dbReference type="InterPro" id="IPR039975">
    <property type="entry name" value="IFT52"/>
</dbReference>
<evidence type="ECO:0000256" key="1">
    <source>
        <dbReference type="SAM" id="MobiDB-lite"/>
    </source>
</evidence>
<organism evidence="3 4">
    <name type="scientific">Mammaliicoccus vitulinus</name>
    <dbReference type="NCBI Taxonomy" id="71237"/>
    <lineage>
        <taxon>Bacteria</taxon>
        <taxon>Bacillati</taxon>
        <taxon>Bacillota</taxon>
        <taxon>Bacilli</taxon>
        <taxon>Bacillales</taxon>
        <taxon>Staphylococcaceae</taxon>
        <taxon>Mammaliicoccus</taxon>
    </lineage>
</organism>
<proteinExistence type="predicted"/>
<sequence length="512" mass="55059">MSYFKKLALIGMVSIATLSTEVAYAGEAPVIGDDNSKGQVLVDNTHGQTAGAADWVIDGAFSDYANSIANQGYQVKELRDQSGITADSLSETSILVIPEANIPFKSTEQQAILDYVKNGGSVIFISDHYNADRNYNRIDSSEIMNGYRRGAYDDITKNMTEAEKNSEAMQGVTNSDWLSENFGVRFRYNALNNVKATDIVQGEEGLGLGEGVQSVSMHAGSTLAVTNPKIAKGIAYLPDNLTEADKWGHAVDQGVYNGGGKEEGAYIAVSKVGKGKAAFIGDSSMVEDITPKYKREDNGSTKKTYDGFKEEDNGKLLNNLTTWLGKKEDYTTFEALGITLDQETTLLDSEIPENSKETQAEPWSQPKDGYEWFNSETFAPGSYGGPENAGGDDDNPGNNQGTAILEYPESVVSGETFKVTTTLNGYDINSTINDLKLGMYTEGGQQIGKISLDGQQASNYGYSQPTAVKTGGEGNAQVTFTVEVKEGVSGNANIRLKQGSTNVVTKPVTVQP</sequence>
<keyword evidence="2" id="KW-0732">Signal</keyword>
<dbReference type="PANTHER" id="PTHR12969">
    <property type="entry name" value="NGD5/OSM-6/IFT52"/>
    <property type="match status" value="1"/>
</dbReference>
<feature type="region of interest" description="Disordered" evidence="1">
    <location>
        <begin position="374"/>
        <end position="400"/>
    </location>
</feature>
<comment type="caution">
    <text evidence="3">The sequence shown here is derived from an EMBL/GenBank/DDBJ whole genome shotgun (WGS) entry which is preliminary data.</text>
</comment>
<dbReference type="AlphaFoldDB" id="A0A2T4PQI1"/>
<dbReference type="STRING" id="1167632.GCA_000286335_02394"/>
<name>A0A2T4PQI1_9STAP</name>
<dbReference type="SUPFAM" id="SSF52317">
    <property type="entry name" value="Class I glutamine amidotransferase-like"/>
    <property type="match status" value="1"/>
</dbReference>
<dbReference type="Gene3D" id="3.40.50.880">
    <property type="match status" value="1"/>
</dbReference>
<reference evidence="3 4" key="1">
    <citation type="journal article" date="2016" name="Front. Microbiol.">
        <title>Comprehensive Phylogenetic Analysis of Bovine Non-aureus Staphylococci Species Based on Whole-Genome Sequencing.</title>
        <authorList>
            <person name="Naushad S."/>
            <person name="Barkema H.W."/>
            <person name="Luby C."/>
            <person name="Condas L.A."/>
            <person name="Nobrega D.B."/>
            <person name="Carson D.A."/>
            <person name="De Buck J."/>
        </authorList>
    </citation>
    <scope>NUCLEOTIDE SEQUENCE [LARGE SCALE GENOMIC DNA]</scope>
    <source>
        <strain evidence="3 4">SNUC 2204</strain>
    </source>
</reference>
<keyword evidence="3" id="KW-0238">DNA-binding</keyword>
<feature type="signal peptide" evidence="2">
    <location>
        <begin position="1"/>
        <end position="25"/>
    </location>
</feature>
<gene>
    <name evidence="3" type="ORF">BU072_12540</name>
</gene>
<dbReference type="EMBL" id="PZFK01000038">
    <property type="protein sequence ID" value="PTI27970.1"/>
    <property type="molecule type" value="Genomic_DNA"/>
</dbReference>
<protein>
    <submittedName>
        <fullName evidence="3">DNA-binding protein</fullName>
    </submittedName>
</protein>
<dbReference type="Proteomes" id="UP000241209">
    <property type="component" value="Unassembled WGS sequence"/>
</dbReference>
<dbReference type="InterPro" id="IPR029062">
    <property type="entry name" value="Class_I_gatase-like"/>
</dbReference>